<dbReference type="AlphaFoldDB" id="A0A0K8TJW4"/>
<feature type="non-terminal residue" evidence="2">
    <location>
        <position position="1"/>
    </location>
</feature>
<feature type="compositionally biased region" description="Basic and acidic residues" evidence="1">
    <location>
        <begin position="130"/>
        <end position="139"/>
    </location>
</feature>
<evidence type="ECO:0000256" key="1">
    <source>
        <dbReference type="SAM" id="MobiDB-lite"/>
    </source>
</evidence>
<protein>
    <submittedName>
        <fullName evidence="2">Uncharacterized protein</fullName>
    </submittedName>
</protein>
<reference evidence="2" key="1">
    <citation type="submission" date="2014-09" db="EMBL/GenBank/DDBJ databases">
        <authorList>
            <person name="Magalhaes I.L.F."/>
            <person name="Oliveira U."/>
            <person name="Santos F.R."/>
            <person name="Vidigal T.H.D.A."/>
            <person name="Brescovit A.D."/>
            <person name="Santos A.J."/>
        </authorList>
    </citation>
    <scope>NUCLEOTIDE SEQUENCE</scope>
</reference>
<dbReference type="EMBL" id="GBRD01000070">
    <property type="protein sequence ID" value="JAG65751.1"/>
    <property type="molecule type" value="Transcribed_RNA"/>
</dbReference>
<organism evidence="2">
    <name type="scientific">Lygus hesperus</name>
    <name type="common">Western plant bug</name>
    <dbReference type="NCBI Taxonomy" id="30085"/>
    <lineage>
        <taxon>Eukaryota</taxon>
        <taxon>Metazoa</taxon>
        <taxon>Ecdysozoa</taxon>
        <taxon>Arthropoda</taxon>
        <taxon>Hexapoda</taxon>
        <taxon>Insecta</taxon>
        <taxon>Pterygota</taxon>
        <taxon>Neoptera</taxon>
        <taxon>Paraneoptera</taxon>
        <taxon>Hemiptera</taxon>
        <taxon>Heteroptera</taxon>
        <taxon>Panheteroptera</taxon>
        <taxon>Cimicomorpha</taxon>
        <taxon>Miridae</taxon>
        <taxon>Mirini</taxon>
        <taxon>Lygus</taxon>
    </lineage>
</organism>
<proteinExistence type="predicted"/>
<accession>A0A0K8TJW4</accession>
<evidence type="ECO:0000313" key="2">
    <source>
        <dbReference type="EMBL" id="JAG65751.1"/>
    </source>
</evidence>
<name>A0A0K8TJW4_LYGHE</name>
<feature type="region of interest" description="Disordered" evidence="1">
    <location>
        <begin position="130"/>
        <end position="149"/>
    </location>
</feature>
<sequence length="149" mass="17219">VNVWDTIIVRKTFSELTLFLCAASDQKIFTDTDSDTGNIEILSVPQLCWMMVILMLNSFGSGFHSEWVEYDDDTTSSKPAMKLDDQKSQKHSVFDYSNEDEFTMVDKSDANEYYTLIEDAGWQNVVTPERWSRKSERSGISRRSRNNCM</sequence>
<feature type="compositionally biased region" description="Basic residues" evidence="1">
    <location>
        <begin position="140"/>
        <end position="149"/>
    </location>
</feature>